<keyword evidence="1" id="KW-0805">Transcription regulation</keyword>
<protein>
    <submittedName>
        <fullName evidence="6">TetR/AcrR family transcriptional regulator</fullName>
    </submittedName>
</protein>
<dbReference type="EMBL" id="CP041659">
    <property type="protein sequence ID" value="QDP18957.1"/>
    <property type="molecule type" value="Genomic_DNA"/>
</dbReference>
<dbReference type="SUPFAM" id="SSF46689">
    <property type="entry name" value="Homeodomain-like"/>
    <property type="match status" value="1"/>
</dbReference>
<dbReference type="InterPro" id="IPR001647">
    <property type="entry name" value="HTH_TetR"/>
</dbReference>
<feature type="DNA-binding region" description="H-T-H motif" evidence="4">
    <location>
        <begin position="50"/>
        <end position="69"/>
    </location>
</feature>
<keyword evidence="2 4" id="KW-0238">DNA-binding</keyword>
<evidence type="ECO:0000256" key="4">
    <source>
        <dbReference type="PROSITE-ProRule" id="PRU00335"/>
    </source>
</evidence>
<reference evidence="6 7" key="1">
    <citation type="submission" date="2019-07" db="EMBL/GenBank/DDBJ databases">
        <title>Sphingomonas AE3 Genome sequencing and assembly.</title>
        <authorList>
            <person name="Kim H."/>
        </authorList>
    </citation>
    <scope>NUCLEOTIDE SEQUENCE [LARGE SCALE GENOMIC DNA]</scope>
    <source>
        <strain evidence="6 7">AE3</strain>
    </source>
</reference>
<dbReference type="InterPro" id="IPR036271">
    <property type="entry name" value="Tet_transcr_reg_TetR-rel_C_sf"/>
</dbReference>
<dbReference type="OrthoDB" id="9795011at2"/>
<dbReference type="PANTHER" id="PTHR30055">
    <property type="entry name" value="HTH-TYPE TRANSCRIPTIONAL REGULATOR RUTR"/>
    <property type="match status" value="1"/>
</dbReference>
<dbReference type="Pfam" id="PF16859">
    <property type="entry name" value="TetR_C_11"/>
    <property type="match status" value="1"/>
</dbReference>
<dbReference type="InterPro" id="IPR011075">
    <property type="entry name" value="TetR_C"/>
</dbReference>
<dbReference type="GO" id="GO:0003700">
    <property type="term" value="F:DNA-binding transcription factor activity"/>
    <property type="evidence" value="ECO:0007669"/>
    <property type="project" value="TreeGrafter"/>
</dbReference>
<dbReference type="InterPro" id="IPR050109">
    <property type="entry name" value="HTH-type_TetR-like_transc_reg"/>
</dbReference>
<evidence type="ECO:0000256" key="1">
    <source>
        <dbReference type="ARBA" id="ARBA00023015"/>
    </source>
</evidence>
<evidence type="ECO:0000259" key="5">
    <source>
        <dbReference type="PROSITE" id="PS50977"/>
    </source>
</evidence>
<dbReference type="PROSITE" id="PS50977">
    <property type="entry name" value="HTH_TETR_2"/>
    <property type="match status" value="1"/>
</dbReference>
<evidence type="ECO:0000256" key="2">
    <source>
        <dbReference type="ARBA" id="ARBA00023125"/>
    </source>
</evidence>
<dbReference type="Pfam" id="PF00440">
    <property type="entry name" value="TetR_N"/>
    <property type="match status" value="1"/>
</dbReference>
<sequence>MRLLTPCQIVNILKNKADQKRPGGRTAEVTRRINGAVQQLLAEQGLDACTIKAIAERAGVQRSTLYRRSADRWPIIMEAVIDLASRETAKFDSGSFCADMRIAMLNLARILNGPLGPPLMEIAGALQSGVAPGESERFWESRRKLIAPMFDGAIARGELPANIDRDAVFAMAAGPLYFQRFIRGAPIDPDWVERLVVQVCGLFVRPVSRA</sequence>
<name>A0A516IQ01_9SPHN</name>
<gene>
    <name evidence="6" type="ORF">FMM02_02650</name>
</gene>
<feature type="domain" description="HTH tetR-type" evidence="5">
    <location>
        <begin position="27"/>
        <end position="87"/>
    </location>
</feature>
<evidence type="ECO:0000313" key="7">
    <source>
        <dbReference type="Proteomes" id="UP000321857"/>
    </source>
</evidence>
<organism evidence="6 7">
    <name type="scientific">Sphingomonas xanthus</name>
    <dbReference type="NCBI Taxonomy" id="2594473"/>
    <lineage>
        <taxon>Bacteria</taxon>
        <taxon>Pseudomonadati</taxon>
        <taxon>Pseudomonadota</taxon>
        <taxon>Alphaproteobacteria</taxon>
        <taxon>Sphingomonadales</taxon>
        <taxon>Sphingomonadaceae</taxon>
        <taxon>Sphingomonas</taxon>
    </lineage>
</organism>
<keyword evidence="3" id="KW-0804">Transcription</keyword>
<dbReference type="KEGG" id="sxa:FMM02_02650"/>
<proteinExistence type="predicted"/>
<evidence type="ECO:0000313" key="6">
    <source>
        <dbReference type="EMBL" id="QDP18957.1"/>
    </source>
</evidence>
<dbReference type="Gene3D" id="1.10.357.10">
    <property type="entry name" value="Tetracycline Repressor, domain 2"/>
    <property type="match status" value="1"/>
</dbReference>
<dbReference type="Gene3D" id="1.10.10.60">
    <property type="entry name" value="Homeodomain-like"/>
    <property type="match status" value="1"/>
</dbReference>
<keyword evidence="7" id="KW-1185">Reference proteome</keyword>
<dbReference type="AlphaFoldDB" id="A0A516IQ01"/>
<dbReference type="Proteomes" id="UP000321857">
    <property type="component" value="Chromosome"/>
</dbReference>
<dbReference type="InterPro" id="IPR009057">
    <property type="entry name" value="Homeodomain-like_sf"/>
</dbReference>
<evidence type="ECO:0000256" key="3">
    <source>
        <dbReference type="ARBA" id="ARBA00023163"/>
    </source>
</evidence>
<dbReference type="SUPFAM" id="SSF48498">
    <property type="entry name" value="Tetracyclin repressor-like, C-terminal domain"/>
    <property type="match status" value="1"/>
</dbReference>
<dbReference type="GO" id="GO:0000976">
    <property type="term" value="F:transcription cis-regulatory region binding"/>
    <property type="evidence" value="ECO:0007669"/>
    <property type="project" value="TreeGrafter"/>
</dbReference>
<dbReference type="PANTHER" id="PTHR30055:SF148">
    <property type="entry name" value="TETR-FAMILY TRANSCRIPTIONAL REGULATOR"/>
    <property type="match status" value="1"/>
</dbReference>
<accession>A0A516IQ01</accession>